<keyword evidence="5 8" id="KW-1133">Transmembrane helix</keyword>
<dbReference type="NCBIfam" id="TIGR01109">
    <property type="entry name" value="Na_pump_decarbB"/>
    <property type="match status" value="1"/>
</dbReference>
<feature type="transmembrane region" description="Helical" evidence="8">
    <location>
        <begin position="256"/>
        <end position="277"/>
    </location>
</feature>
<feature type="transmembrane region" description="Helical" evidence="8">
    <location>
        <begin position="100"/>
        <end position="123"/>
    </location>
</feature>
<evidence type="ECO:0000256" key="3">
    <source>
        <dbReference type="ARBA" id="ARBA00022692"/>
    </source>
</evidence>
<proteinExistence type="predicted"/>
<evidence type="ECO:0000256" key="4">
    <source>
        <dbReference type="ARBA" id="ARBA00022967"/>
    </source>
</evidence>
<keyword evidence="7" id="KW-0406">Ion transport</keyword>
<accession>A0A398DTL8</accession>
<keyword evidence="4" id="KW-1278">Translocase</keyword>
<feature type="transmembrane region" description="Helical" evidence="8">
    <location>
        <begin position="346"/>
        <end position="373"/>
    </location>
</feature>
<comment type="caution">
    <text evidence="9">The sequence shown here is derived from an EMBL/GenBank/DDBJ whole genome shotgun (WGS) entry which is preliminary data.</text>
</comment>
<feature type="transmembrane region" description="Helical" evidence="8">
    <location>
        <begin position="283"/>
        <end position="303"/>
    </location>
</feature>
<protein>
    <submittedName>
        <fullName evidence="9">Sodium ion-translocating decarboxylase subunit beta</fullName>
    </submittedName>
</protein>
<gene>
    <name evidence="9" type="ORF">SMC5_01865</name>
</gene>
<dbReference type="Pfam" id="PF03977">
    <property type="entry name" value="OAD_beta"/>
    <property type="match status" value="1"/>
</dbReference>
<dbReference type="PANTHER" id="PTHR35806:SF1">
    <property type="entry name" value="OXALOACETATE DECARBOXYLASE BETA CHAIN 2"/>
    <property type="match status" value="1"/>
</dbReference>
<dbReference type="RefSeq" id="WP_119089757.1">
    <property type="nucleotide sequence ID" value="NZ_QXIU01000049.1"/>
</dbReference>
<keyword evidence="7" id="KW-0915">Sodium</keyword>
<evidence type="ECO:0000313" key="9">
    <source>
        <dbReference type="EMBL" id="RIE14594.1"/>
    </source>
</evidence>
<feature type="transmembrane region" description="Helical" evidence="8">
    <location>
        <begin position="75"/>
        <end position="94"/>
    </location>
</feature>
<dbReference type="AlphaFoldDB" id="A0A398DTL8"/>
<organism evidence="9 10">
    <name type="scientific">Candidatus Cryosericum odellii</name>
    <dbReference type="NCBI Taxonomy" id="2290917"/>
    <lineage>
        <taxon>Bacteria</taxon>
        <taxon>Pseudomonadati</taxon>
        <taxon>Caldisericota/Cryosericota group</taxon>
        <taxon>Candidatus Cryosericota</taxon>
        <taxon>Candidatus Cryosericia</taxon>
        <taxon>Candidatus Cryosericales</taxon>
        <taxon>Candidatus Cryosericaceae</taxon>
        <taxon>Candidatus Cryosericum</taxon>
    </lineage>
</organism>
<keyword evidence="7" id="KW-0813">Transport</keyword>
<dbReference type="PIRSF" id="PIRSF015658">
    <property type="entry name" value="MmdB_OadB"/>
    <property type="match status" value="1"/>
</dbReference>
<comment type="subcellular location">
    <subcellularLocation>
        <location evidence="1">Cell membrane</location>
        <topology evidence="1">Multi-pass membrane protein</topology>
    </subcellularLocation>
</comment>
<keyword evidence="3 8" id="KW-0812">Transmembrane</keyword>
<dbReference type="PANTHER" id="PTHR35806">
    <property type="entry name" value="OXALOACETATE DECARBOXYLASE BETA CHAIN 2"/>
    <property type="match status" value="1"/>
</dbReference>
<keyword evidence="6 7" id="KW-0472">Membrane</keyword>
<dbReference type="GO" id="GO:0005886">
    <property type="term" value="C:plasma membrane"/>
    <property type="evidence" value="ECO:0007669"/>
    <property type="project" value="UniProtKB-SubCell"/>
</dbReference>
<sequence length="374" mass="39674">MTDLLRGIVGMADWRVWAMFGVGLALIWLAVKKEYEPNLLLPMGFGCLLANIPFSSAVGGGFLDVLFKGGITNELFPILIFIGVGAMIDFGPLLQDPEMLFFGAAAQFGIFFTMMLALLVGRIPGVTGIPGLREAAAIGIIGAADGPTAIYVATRFAPALLAPITVAAYSYMSLVPIIQPPIIRALTTREERMIHMENPEHEVSRTVKVIFPIAVTLIAGIIAPMSVALIGSLMFGNLLRESGVTERLSKTAQNELSSLVTILLGITIGSSMGGKQFLNPTTLLIIAMGLIAFVFDTAGGVLFAKLINLFRKRKINPMIGACGISAFPMSARVIQKMAQQEDGSNFIIMHAVGANVAGQIASIIAGGLILALVR</sequence>
<feature type="transmembrane region" description="Helical" evidence="8">
    <location>
        <begin position="43"/>
        <end position="63"/>
    </location>
</feature>
<evidence type="ECO:0000256" key="5">
    <source>
        <dbReference type="ARBA" id="ARBA00022989"/>
    </source>
</evidence>
<dbReference type="GO" id="GO:0006814">
    <property type="term" value="P:sodium ion transport"/>
    <property type="evidence" value="ECO:0007669"/>
    <property type="project" value="UniProtKB-UniRule"/>
</dbReference>
<keyword evidence="2 7" id="KW-1003">Cell membrane</keyword>
<dbReference type="Proteomes" id="UP000266489">
    <property type="component" value="Unassembled WGS sequence"/>
</dbReference>
<evidence type="ECO:0000256" key="1">
    <source>
        <dbReference type="ARBA" id="ARBA00004651"/>
    </source>
</evidence>
<evidence type="ECO:0000256" key="7">
    <source>
        <dbReference type="PIRNR" id="PIRNR015658"/>
    </source>
</evidence>
<dbReference type="GO" id="GO:0016829">
    <property type="term" value="F:lyase activity"/>
    <property type="evidence" value="ECO:0007669"/>
    <property type="project" value="InterPro"/>
</dbReference>
<evidence type="ECO:0000256" key="8">
    <source>
        <dbReference type="SAM" id="Phobius"/>
    </source>
</evidence>
<evidence type="ECO:0000256" key="6">
    <source>
        <dbReference type="ARBA" id="ARBA00023136"/>
    </source>
</evidence>
<name>A0A398DTL8_9BACT</name>
<reference evidence="9 10" key="1">
    <citation type="submission" date="2018-09" db="EMBL/GenBank/DDBJ databases">
        <title>Discovery and Ecogenomic Context for Candidatus Cryosericales, a Global Caldiserica Order Active in Thawing Permafrost.</title>
        <authorList>
            <person name="Martinez M.A."/>
            <person name="Woodcroft B.J."/>
            <person name="Ignacio Espinoza J.C."/>
            <person name="Zayed A."/>
            <person name="Singleton C.M."/>
            <person name="Boyd J."/>
            <person name="Li Y.-F."/>
            <person name="Purvine S."/>
            <person name="Maughan H."/>
            <person name="Hodgkins S.B."/>
            <person name="Anderson D."/>
            <person name="Sederholm M."/>
            <person name="Temperton B."/>
            <person name="Saleska S.R."/>
            <person name="Tyson G.W."/>
            <person name="Rich V.I."/>
        </authorList>
    </citation>
    <scope>NUCLEOTIDE SEQUENCE [LARGE SCALE GENOMIC DNA]</scope>
    <source>
        <strain evidence="9 10">SMC5</strain>
    </source>
</reference>
<dbReference type="InterPro" id="IPR005661">
    <property type="entry name" value="OadB_MmdB"/>
</dbReference>
<feature type="transmembrane region" description="Helical" evidence="8">
    <location>
        <begin position="12"/>
        <end position="31"/>
    </location>
</feature>
<feature type="transmembrane region" description="Helical" evidence="8">
    <location>
        <begin position="209"/>
        <end position="235"/>
    </location>
</feature>
<keyword evidence="7" id="KW-0739">Sodium transport</keyword>
<evidence type="ECO:0000313" key="10">
    <source>
        <dbReference type="Proteomes" id="UP000266489"/>
    </source>
</evidence>
<dbReference type="EMBL" id="QXIU01000049">
    <property type="protein sequence ID" value="RIE14594.1"/>
    <property type="molecule type" value="Genomic_DNA"/>
</dbReference>
<evidence type="ECO:0000256" key="2">
    <source>
        <dbReference type="ARBA" id="ARBA00022475"/>
    </source>
</evidence>
<dbReference type="OrthoDB" id="9783838at2"/>